<protein>
    <submittedName>
        <fullName evidence="2">Ribonucleotide-diphosphate reductase subunit beta</fullName>
    </submittedName>
</protein>
<keyword evidence="3" id="KW-1185">Reference proteome</keyword>
<evidence type="ECO:0000256" key="1">
    <source>
        <dbReference type="SAM" id="MobiDB-lite"/>
    </source>
</evidence>
<dbReference type="Gene3D" id="1.10.620.20">
    <property type="entry name" value="Ribonucleotide Reductase, subunit A"/>
    <property type="match status" value="1"/>
</dbReference>
<dbReference type="EMBL" id="JBHSQH010000001">
    <property type="protein sequence ID" value="MFC5969966.1"/>
    <property type="molecule type" value="Genomic_DNA"/>
</dbReference>
<dbReference type="InterPro" id="IPR000358">
    <property type="entry name" value="RNR_small_fam"/>
</dbReference>
<dbReference type="AlphaFoldDB" id="A0ABD5RHN7"/>
<reference evidence="2 3" key="1">
    <citation type="journal article" date="2019" name="Int. J. Syst. Evol. Microbiol.">
        <title>The Global Catalogue of Microorganisms (GCM) 10K type strain sequencing project: providing services to taxonomists for standard genome sequencing and annotation.</title>
        <authorList>
            <consortium name="The Broad Institute Genomics Platform"/>
            <consortium name="The Broad Institute Genome Sequencing Center for Infectious Disease"/>
            <person name="Wu L."/>
            <person name="Ma J."/>
        </authorList>
    </citation>
    <scope>NUCLEOTIDE SEQUENCE [LARGE SCALE GENOMIC DNA]</scope>
    <source>
        <strain evidence="2 3">CGMCC 1.12543</strain>
    </source>
</reference>
<evidence type="ECO:0000313" key="2">
    <source>
        <dbReference type="EMBL" id="MFC5969966.1"/>
    </source>
</evidence>
<accession>A0ABD5RHN7</accession>
<proteinExistence type="predicted"/>
<name>A0ABD5RHN7_9EURY</name>
<dbReference type="RefSeq" id="WP_247418547.1">
    <property type="nucleotide sequence ID" value="NZ_JALLGW010000002.1"/>
</dbReference>
<gene>
    <name evidence="2" type="ORF">ACFPYI_01345</name>
</gene>
<comment type="caution">
    <text evidence="2">The sequence shown here is derived from an EMBL/GenBank/DDBJ whole genome shotgun (WGS) entry which is preliminary data.</text>
</comment>
<sequence length="302" mass="34107">MRRDPERTLQLDRSERAFRYYRNAVERHWDPATIDLTNDADGLVAMAREDEEYFDQFRAAVAKFGAGEQAVTEDLAPLAVVLDDPESEMFVTTQLYEEAKHTDFFDRYWREVVHGVEDELGLDRSSPTENRWFNDEYDELFDRNDAAMQRLLTDDTPENRAKAFCHYHLTVEGILAQTGYYGLQRAYGPENETLPHLPGLVEGLDYIRRDEGRHVGFGMAMLKGLVADGVDPQLLHETVGELLPLVDSITTDGAEDDGDAPGASPDELRSYASGKHTQRMKQITVASESIPSVDQLTSLEGD</sequence>
<dbReference type="InterPro" id="IPR012348">
    <property type="entry name" value="RNR-like"/>
</dbReference>
<feature type="region of interest" description="Disordered" evidence="1">
    <location>
        <begin position="250"/>
        <end position="287"/>
    </location>
</feature>
<dbReference type="Proteomes" id="UP001596099">
    <property type="component" value="Unassembled WGS sequence"/>
</dbReference>
<dbReference type="Pfam" id="PF00268">
    <property type="entry name" value="Ribonuc_red_sm"/>
    <property type="match status" value="1"/>
</dbReference>
<organism evidence="2 3">
    <name type="scientific">Halomarina salina</name>
    <dbReference type="NCBI Taxonomy" id="1872699"/>
    <lineage>
        <taxon>Archaea</taxon>
        <taxon>Methanobacteriati</taxon>
        <taxon>Methanobacteriota</taxon>
        <taxon>Stenosarchaea group</taxon>
        <taxon>Halobacteria</taxon>
        <taxon>Halobacteriales</taxon>
        <taxon>Natronomonadaceae</taxon>
        <taxon>Halomarina</taxon>
    </lineage>
</organism>
<dbReference type="InterPro" id="IPR009078">
    <property type="entry name" value="Ferritin-like_SF"/>
</dbReference>
<dbReference type="SUPFAM" id="SSF47240">
    <property type="entry name" value="Ferritin-like"/>
    <property type="match status" value="1"/>
</dbReference>
<evidence type="ECO:0000313" key="3">
    <source>
        <dbReference type="Proteomes" id="UP001596099"/>
    </source>
</evidence>